<dbReference type="EC" id="3.6.1.7" evidence="2"/>
<dbReference type="EMBL" id="UGJE01000002">
    <property type="protein sequence ID" value="STQ86532.1"/>
    <property type="molecule type" value="Genomic_DNA"/>
</dbReference>
<evidence type="ECO:0000313" key="9">
    <source>
        <dbReference type="Proteomes" id="UP000255139"/>
    </source>
</evidence>
<feature type="domain" description="Acylphosphatase-like" evidence="4">
    <location>
        <begin position="51"/>
        <end position="149"/>
    </location>
</feature>
<dbReference type="InterPro" id="IPR006070">
    <property type="entry name" value="Sua5-like_dom"/>
</dbReference>
<dbReference type="Pfam" id="PF07503">
    <property type="entry name" value="zf-HYPF"/>
    <property type="match status" value="2"/>
</dbReference>
<evidence type="ECO:0000256" key="1">
    <source>
        <dbReference type="ARBA" id="ARBA00008097"/>
    </source>
</evidence>
<feature type="active site" evidence="2">
    <location>
        <position position="84"/>
    </location>
</feature>
<dbReference type="PROSITE" id="PS51163">
    <property type="entry name" value="YRDC"/>
    <property type="match status" value="1"/>
</dbReference>
<dbReference type="Gene3D" id="3.30.420.360">
    <property type="match status" value="1"/>
</dbReference>
<dbReference type="Pfam" id="PF22521">
    <property type="entry name" value="HypF_C_2"/>
    <property type="match status" value="1"/>
</dbReference>
<dbReference type="PANTHER" id="PTHR42959:SF1">
    <property type="entry name" value="CARBAMOYLTRANSFERASE HYPF"/>
    <property type="match status" value="1"/>
</dbReference>
<dbReference type="PANTHER" id="PTHR42959">
    <property type="entry name" value="CARBAMOYLTRANSFERASE"/>
    <property type="match status" value="1"/>
</dbReference>
<evidence type="ECO:0000259" key="5">
    <source>
        <dbReference type="PROSITE" id="PS51163"/>
    </source>
</evidence>
<reference evidence="7 8" key="1">
    <citation type="journal article" date="2014" name="Genome Announc.">
        <title>Draft genome sequences of eight enterohepatic helicobacter species isolated from both laboratory and wild rodents.</title>
        <authorList>
            <person name="Sheh A."/>
            <person name="Shen Z."/>
            <person name="Fox J.G."/>
        </authorList>
    </citation>
    <scope>NUCLEOTIDE SEQUENCE [LARGE SCALE GENOMIC DNA]</scope>
    <source>
        <strain evidence="7 8">ST1</strain>
    </source>
</reference>
<dbReference type="GO" id="GO:0016743">
    <property type="term" value="F:carboxyl- or carbamoyltransferase activity"/>
    <property type="evidence" value="ECO:0007669"/>
    <property type="project" value="TreeGrafter"/>
</dbReference>
<dbReference type="InterPro" id="IPR055128">
    <property type="entry name" value="HypF_C_2"/>
</dbReference>
<dbReference type="InterPro" id="IPR041440">
    <property type="entry name" value="HypF_C"/>
</dbReference>
<accession>A0A377PVU4</accession>
<feature type="domain" description="YrdC-like" evidence="5">
    <location>
        <begin position="328"/>
        <end position="520"/>
    </location>
</feature>
<keyword evidence="2" id="KW-0378">Hydrolase</keyword>
<dbReference type="InterPro" id="IPR001792">
    <property type="entry name" value="Acylphosphatase-like_dom"/>
</dbReference>
<reference evidence="6 9" key="2">
    <citation type="submission" date="2018-06" db="EMBL/GenBank/DDBJ databases">
        <authorList>
            <consortium name="Pathogen Informatics"/>
            <person name="Doyle S."/>
        </authorList>
    </citation>
    <scope>NUCLEOTIDE SEQUENCE [LARGE SCALE GENOMIC DNA]</scope>
    <source>
        <strain evidence="6 9">NCTC12714</strain>
    </source>
</reference>
<dbReference type="GO" id="GO:0008270">
    <property type="term" value="F:zinc ion binding"/>
    <property type="evidence" value="ECO:0007669"/>
    <property type="project" value="InterPro"/>
</dbReference>
<proteinExistence type="inferred from homology"/>
<protein>
    <recommendedName>
        <fullName evidence="2">acylphosphatase</fullName>
        <ecNumber evidence="2">3.6.1.7</ecNumber>
    </recommendedName>
</protein>
<feature type="active site" evidence="2">
    <location>
        <position position="66"/>
    </location>
</feature>
<feature type="region of interest" description="Disordered" evidence="3">
    <location>
        <begin position="553"/>
        <end position="580"/>
    </location>
</feature>
<dbReference type="Pfam" id="PF01300">
    <property type="entry name" value="Sua5_yciO_yrdC"/>
    <property type="match status" value="1"/>
</dbReference>
<dbReference type="InterPro" id="IPR011125">
    <property type="entry name" value="Znf_HypF"/>
</dbReference>
<name>A0A377PVU4_9HELI</name>
<feature type="compositionally biased region" description="Polar residues" evidence="3">
    <location>
        <begin position="566"/>
        <end position="580"/>
    </location>
</feature>
<evidence type="ECO:0000313" key="7">
    <source>
        <dbReference type="EMBL" id="TLE00784.1"/>
    </source>
</evidence>
<evidence type="ECO:0000313" key="6">
    <source>
        <dbReference type="EMBL" id="STQ86532.1"/>
    </source>
</evidence>
<keyword evidence="6" id="KW-0808">Transferase</keyword>
<dbReference type="SUPFAM" id="SSF54975">
    <property type="entry name" value="Acylphosphatase/BLUF domain-like"/>
    <property type="match status" value="1"/>
</dbReference>
<dbReference type="Proteomes" id="UP000029922">
    <property type="component" value="Unassembled WGS sequence"/>
</dbReference>
<dbReference type="SUPFAM" id="SSF55821">
    <property type="entry name" value="YrdC/RibB"/>
    <property type="match status" value="1"/>
</dbReference>
<dbReference type="Pfam" id="PF00708">
    <property type="entry name" value="Acylphosphatase"/>
    <property type="match status" value="1"/>
</dbReference>
<dbReference type="InterPro" id="IPR051060">
    <property type="entry name" value="Carbamoyltrans_HypF-like"/>
</dbReference>
<evidence type="ECO:0000313" key="8">
    <source>
        <dbReference type="Proteomes" id="UP000029922"/>
    </source>
</evidence>
<comment type="similarity">
    <text evidence="1">Belongs to the carbamoyltransferase HypF family.</text>
</comment>
<dbReference type="Gene3D" id="3.90.870.30">
    <property type="match status" value="1"/>
</dbReference>
<dbReference type="AlphaFoldDB" id="A0A377PVU4"/>
<evidence type="ECO:0000256" key="3">
    <source>
        <dbReference type="SAM" id="MobiDB-lite"/>
    </source>
</evidence>
<dbReference type="OrthoDB" id="9808093at2"/>
<dbReference type="RefSeq" id="WP_052089429.1">
    <property type="nucleotide sequence ID" value="NZ_FZML01000003.1"/>
</dbReference>
<organism evidence="6 9">
    <name type="scientific">Helicobacter muridarum</name>
    <dbReference type="NCBI Taxonomy" id="216"/>
    <lineage>
        <taxon>Bacteria</taxon>
        <taxon>Pseudomonadati</taxon>
        <taxon>Campylobacterota</taxon>
        <taxon>Epsilonproteobacteria</taxon>
        <taxon>Campylobacterales</taxon>
        <taxon>Helicobacteraceae</taxon>
        <taxon>Helicobacter</taxon>
    </lineage>
</organism>
<sequence length="994" mass="112580">MSNKLLTFISQDKLFCKWHILQEKAKETKEDIHDFLKSLRILHKNNISTQTYQIQFFGNVQGVGFRPFVFGLANELRLSGFVRNMQDCTEIILTNNDTNPNNNYYEKIEILLFSILTACKKEEIASIKKAKPNKEEILTLKTTYENISSKLFKPSLAYINSFYITCHIEQRDIKGFHIIESKIATKSQTINISLPLDMGICKDCLKDMNNKDSRFYSYEFTSCINCGARYSIIESLPYDRKNTSMKQFTLCNDCKIDYNSPNNKRFHTEPISCNKCAILTRCYEINECTKSFNKSPIIQEKNSANKQNISIKNQNSKNQTYEEQGYGEQAFISLAKSLQNNQIGLYKGLGGFAFLANANSIESLNILRSIKARPHKPFVIMANTHRLYNLAILNNEAKSALQSLESPIIIALKSESYDLPNEVSNLATIGIMRPYTPALLSLFSYLPKDFVLIYTSANKKGDMIATDIKELDIAFILSQIKQAHSPNQSMIDKKYIAKIKQSSLVVFEYNRDIIHRVDDSIFMGIDIAKPDFAIDIKNDEPSKNPKNSYLANIKKTKDSKSSNSNYTQSQEQELSKISPQTNKSILRGAKKLRSLRLARGFAPLHIIQDELRIKKLSVGFGAMQKSSIAFGMNDSIIISPYLGDLFSASNCANFKENFSFFESIYGTPEIFITDKHHQYASTKIANSIADMCRLKGNTIQVESIYHHHAHFNALLLEARQKEGIGAIFDGSGLGDDNSIWGGEFLQGNLKSVERKLFFKPFRILGGEGNIKDCKKLTLSYCLENGLDIITQYLQENMPKIEFDMLQAIFNNKLNSTYTSSVGRLFDIAGFFCGLDSISYEGQSGELIASLAINVQELSECRESPYKLSTKYNDIEHKAYLLKYINFSPYSYEITQQGIDISACFCEMFEDSLRHIDKSIIALRFIDTLSFCIKDSLMKLGGDYVLFGGGVFANFVLCARIKQLLDSIGINSFFPRLPCNDYSISIGQIGFASQI</sequence>
<dbReference type="InterPro" id="IPR036046">
    <property type="entry name" value="Acylphosphatase-like_dom_sf"/>
</dbReference>
<dbReference type="PROSITE" id="PS51160">
    <property type="entry name" value="ACYLPHOSPHATASE_3"/>
    <property type="match status" value="1"/>
</dbReference>
<evidence type="ECO:0000256" key="2">
    <source>
        <dbReference type="PROSITE-ProRule" id="PRU00520"/>
    </source>
</evidence>
<dbReference type="InterPro" id="IPR017945">
    <property type="entry name" value="DHBP_synth_RibB-like_a/b_dom"/>
</dbReference>
<evidence type="ECO:0000259" key="4">
    <source>
        <dbReference type="PROSITE" id="PS51160"/>
    </source>
</evidence>
<comment type="catalytic activity">
    <reaction evidence="2">
        <text>an acyl phosphate + H2O = a carboxylate + phosphate + H(+)</text>
        <dbReference type="Rhea" id="RHEA:14965"/>
        <dbReference type="ChEBI" id="CHEBI:15377"/>
        <dbReference type="ChEBI" id="CHEBI:15378"/>
        <dbReference type="ChEBI" id="CHEBI:29067"/>
        <dbReference type="ChEBI" id="CHEBI:43474"/>
        <dbReference type="ChEBI" id="CHEBI:59918"/>
        <dbReference type="EC" id="3.6.1.7"/>
    </reaction>
</comment>
<dbReference type="Pfam" id="PF17788">
    <property type="entry name" value="HypF_C"/>
    <property type="match status" value="1"/>
</dbReference>
<dbReference type="GO" id="GO:0003998">
    <property type="term" value="F:acylphosphatase activity"/>
    <property type="evidence" value="ECO:0007669"/>
    <property type="project" value="UniProtKB-EC"/>
</dbReference>
<dbReference type="Gene3D" id="3.30.110.120">
    <property type="match status" value="1"/>
</dbReference>
<dbReference type="Proteomes" id="UP000255139">
    <property type="component" value="Unassembled WGS sequence"/>
</dbReference>
<dbReference type="EMBL" id="JRPD02000005">
    <property type="protein sequence ID" value="TLE00784.1"/>
    <property type="molecule type" value="Genomic_DNA"/>
</dbReference>
<gene>
    <name evidence="6" type="primary">hypF</name>
    <name evidence="7" type="ORF">LS73_003805</name>
    <name evidence="6" type="ORF">NCTC12714_01339</name>
</gene>
<keyword evidence="9" id="KW-1185">Reference proteome</keyword>
<dbReference type="Gene3D" id="3.30.70.100">
    <property type="match status" value="1"/>
</dbReference>
<dbReference type="GO" id="GO:0051604">
    <property type="term" value="P:protein maturation"/>
    <property type="evidence" value="ECO:0007669"/>
    <property type="project" value="TreeGrafter"/>
</dbReference>
<dbReference type="GO" id="GO:0003725">
    <property type="term" value="F:double-stranded RNA binding"/>
    <property type="evidence" value="ECO:0007669"/>
    <property type="project" value="InterPro"/>
</dbReference>
<dbReference type="Gene3D" id="3.30.420.40">
    <property type="match status" value="1"/>
</dbReference>